<name>A0ABP4UK76_9ACTN</name>
<proteinExistence type="predicted"/>
<dbReference type="RefSeq" id="WP_344314100.1">
    <property type="nucleotide sequence ID" value="NZ_BAAANY010000031.1"/>
</dbReference>
<keyword evidence="2" id="KW-1185">Reference proteome</keyword>
<accession>A0ABP4UK76</accession>
<organism evidence="1 2">
    <name type="scientific">Fodinicola feengrottensis</name>
    <dbReference type="NCBI Taxonomy" id="435914"/>
    <lineage>
        <taxon>Bacteria</taxon>
        <taxon>Bacillati</taxon>
        <taxon>Actinomycetota</taxon>
        <taxon>Actinomycetes</taxon>
        <taxon>Mycobacteriales</taxon>
        <taxon>Fodinicola</taxon>
    </lineage>
</organism>
<dbReference type="InterPro" id="IPR011048">
    <property type="entry name" value="Haem_d1_sf"/>
</dbReference>
<reference evidence="2" key="1">
    <citation type="journal article" date="2019" name="Int. J. Syst. Evol. Microbiol.">
        <title>The Global Catalogue of Microorganisms (GCM) 10K type strain sequencing project: providing services to taxonomists for standard genome sequencing and annotation.</title>
        <authorList>
            <consortium name="The Broad Institute Genomics Platform"/>
            <consortium name="The Broad Institute Genome Sequencing Center for Infectious Disease"/>
            <person name="Wu L."/>
            <person name="Ma J."/>
        </authorList>
    </citation>
    <scope>NUCLEOTIDE SEQUENCE [LARGE SCALE GENOMIC DNA]</scope>
    <source>
        <strain evidence="2">JCM 14718</strain>
    </source>
</reference>
<evidence type="ECO:0008006" key="3">
    <source>
        <dbReference type="Google" id="ProtNLM"/>
    </source>
</evidence>
<dbReference type="SUPFAM" id="SSF51004">
    <property type="entry name" value="C-terminal (heme d1) domain of cytochrome cd1-nitrite reductase"/>
    <property type="match status" value="1"/>
</dbReference>
<comment type="caution">
    <text evidence="1">The sequence shown here is derived from an EMBL/GenBank/DDBJ whole genome shotgun (WGS) entry which is preliminary data.</text>
</comment>
<dbReference type="EMBL" id="BAAANY010000031">
    <property type="protein sequence ID" value="GAA1707091.1"/>
    <property type="molecule type" value="Genomic_DNA"/>
</dbReference>
<sequence>MKLEARLVSSVERPEAYRIISHRHGVIRPNSRILVGLPESDRFQVFDLDTLLSGDQRPAADFRIPATAVGDHAFTPDLRTAVFCTADKVVATGESSWEWPLAVAGSKNGSVFVPSDGKHVWAVVPAAGDGQEWVVLDAADGKLVGRASLPWRAYSTQQQSIDGRVSVTLIEQDSCAIFWGEYGQDGLRLTEVYSDEEVLADVDPSGRWLMTINQQGWFVGLRTMPDGNSVAGWCDSRDISRKLGFSGDDPTHWWSTYGGFVDETTAIVSCRDDDWEIHTHWLLPSPATDADEATVDLRGPVKYPGTAAERLWALGDGTWITADDDSICRWTLD</sequence>
<evidence type="ECO:0000313" key="1">
    <source>
        <dbReference type="EMBL" id="GAA1707091.1"/>
    </source>
</evidence>
<evidence type="ECO:0000313" key="2">
    <source>
        <dbReference type="Proteomes" id="UP001500618"/>
    </source>
</evidence>
<gene>
    <name evidence="1" type="ORF">GCM10009765_65710</name>
</gene>
<protein>
    <recommendedName>
        <fullName evidence="3">WD40 repeat domain-containing protein</fullName>
    </recommendedName>
</protein>
<dbReference type="Proteomes" id="UP001500618">
    <property type="component" value="Unassembled WGS sequence"/>
</dbReference>